<evidence type="ECO:0000256" key="10">
    <source>
        <dbReference type="SAM" id="Coils"/>
    </source>
</evidence>
<dbReference type="Pfam" id="PF17121">
    <property type="entry name" value="zf-C3HC4_5"/>
    <property type="match status" value="1"/>
</dbReference>
<dbReference type="NCBIfam" id="TIGR00570">
    <property type="entry name" value="cdk7"/>
    <property type="match status" value="1"/>
</dbReference>
<dbReference type="OrthoDB" id="5963at2759"/>
<keyword evidence="4 9" id="KW-0863">Zinc-finger</keyword>
<dbReference type="STRING" id="741276.A0A2S5B7M0"/>
<feature type="domain" description="RING-type" evidence="12">
    <location>
        <begin position="68"/>
        <end position="111"/>
    </location>
</feature>
<dbReference type="SUPFAM" id="SSF57850">
    <property type="entry name" value="RING/U-box"/>
    <property type="match status" value="1"/>
</dbReference>
<dbReference type="AlphaFoldDB" id="A0A2S5B7M0"/>
<dbReference type="EMBL" id="PJQD01000047">
    <property type="protein sequence ID" value="POY72774.1"/>
    <property type="molecule type" value="Genomic_DNA"/>
</dbReference>
<keyword evidence="3" id="KW-0479">Metal-binding</keyword>
<proteinExistence type="predicted"/>
<evidence type="ECO:0000256" key="4">
    <source>
        <dbReference type="ARBA" id="ARBA00022771"/>
    </source>
</evidence>
<evidence type="ECO:0000256" key="8">
    <source>
        <dbReference type="ARBA" id="ARBA00033277"/>
    </source>
</evidence>
<evidence type="ECO:0000259" key="12">
    <source>
        <dbReference type="PROSITE" id="PS50089"/>
    </source>
</evidence>
<evidence type="ECO:0000256" key="3">
    <source>
        <dbReference type="ARBA" id="ARBA00022723"/>
    </source>
</evidence>
<evidence type="ECO:0000313" key="13">
    <source>
        <dbReference type="EMBL" id="POY72774.1"/>
    </source>
</evidence>
<dbReference type="Gene3D" id="3.30.40.10">
    <property type="entry name" value="Zinc/RING finger domain, C3HC4 (zinc finger)"/>
    <property type="match status" value="1"/>
</dbReference>
<gene>
    <name evidence="13" type="ORF">BMF94_4183</name>
</gene>
<dbReference type="GO" id="GO:0061575">
    <property type="term" value="F:cyclin-dependent protein serine/threonine kinase activator activity"/>
    <property type="evidence" value="ECO:0007669"/>
    <property type="project" value="InterPro"/>
</dbReference>
<dbReference type="GO" id="GO:0006289">
    <property type="term" value="P:nucleotide-excision repair"/>
    <property type="evidence" value="ECO:0007669"/>
    <property type="project" value="InterPro"/>
</dbReference>
<dbReference type="FunFam" id="3.30.40.10:FF:000037">
    <property type="entry name" value="Cdk-activating kinase assembly factor MAT1, centre"/>
    <property type="match status" value="1"/>
</dbReference>
<evidence type="ECO:0000256" key="7">
    <source>
        <dbReference type="ARBA" id="ARBA00029873"/>
    </source>
</evidence>
<accession>A0A2S5B7M0</accession>
<evidence type="ECO:0000313" key="14">
    <source>
        <dbReference type="Proteomes" id="UP000237144"/>
    </source>
</evidence>
<dbReference type="Proteomes" id="UP000237144">
    <property type="component" value="Unassembled WGS sequence"/>
</dbReference>
<dbReference type="InterPro" id="IPR015877">
    <property type="entry name" value="MAT1_centre"/>
</dbReference>
<keyword evidence="10" id="KW-0175">Coiled coil</keyword>
<keyword evidence="5" id="KW-0862">Zinc</keyword>
<dbReference type="Pfam" id="PF06391">
    <property type="entry name" value="MAT1"/>
    <property type="match status" value="1"/>
</dbReference>
<dbReference type="GO" id="GO:0070985">
    <property type="term" value="C:transcription factor TFIIK complex"/>
    <property type="evidence" value="ECO:0007669"/>
    <property type="project" value="UniProtKB-ARBA"/>
</dbReference>
<feature type="compositionally biased region" description="Low complexity" evidence="11">
    <location>
        <begin position="21"/>
        <end position="39"/>
    </location>
</feature>
<keyword evidence="6" id="KW-0539">Nucleus</keyword>
<dbReference type="PROSITE" id="PS50089">
    <property type="entry name" value="ZF_RING_2"/>
    <property type="match status" value="1"/>
</dbReference>
<evidence type="ECO:0000256" key="9">
    <source>
        <dbReference type="PROSITE-ProRule" id="PRU00175"/>
    </source>
</evidence>
<dbReference type="GO" id="GO:0006357">
    <property type="term" value="P:regulation of transcription by RNA polymerase II"/>
    <property type="evidence" value="ECO:0007669"/>
    <property type="project" value="TreeGrafter"/>
</dbReference>
<reference evidence="13 14" key="1">
    <citation type="journal article" date="2018" name="Front. Microbiol.">
        <title>Prospects for Fungal Bioremediation of Acidic Radioactive Waste Sites: Characterization and Genome Sequence of Rhodotorula taiwanensis MD1149.</title>
        <authorList>
            <person name="Tkavc R."/>
            <person name="Matrosova V.Y."/>
            <person name="Grichenko O.E."/>
            <person name="Gostincar C."/>
            <person name="Volpe R.P."/>
            <person name="Klimenkova P."/>
            <person name="Gaidamakova E.K."/>
            <person name="Zhou C.E."/>
            <person name="Stewart B.J."/>
            <person name="Lyman M.G."/>
            <person name="Malfatti S.A."/>
            <person name="Rubinfeld B."/>
            <person name="Courtot M."/>
            <person name="Singh J."/>
            <person name="Dalgard C.L."/>
            <person name="Hamilton T."/>
            <person name="Frey K.G."/>
            <person name="Gunde-Cimerman N."/>
            <person name="Dugan L."/>
            <person name="Daly M.J."/>
        </authorList>
    </citation>
    <scope>NUCLEOTIDE SEQUENCE [LARGE SCALE GENOMIC DNA]</scope>
    <source>
        <strain evidence="13 14">MD1149</strain>
    </source>
</reference>
<comment type="caution">
    <text evidence="13">The sequence shown here is derived from an EMBL/GenBank/DDBJ whole genome shotgun (WGS) entry which is preliminary data.</text>
</comment>
<comment type="subcellular location">
    <subcellularLocation>
        <location evidence="1">Nucleus</location>
    </subcellularLocation>
</comment>
<dbReference type="PROSITE" id="PS00518">
    <property type="entry name" value="ZF_RING_1"/>
    <property type="match status" value="1"/>
</dbReference>
<protein>
    <recommendedName>
        <fullName evidence="2">RNA polymerase II transcription factor B subunit 3</fullName>
    </recommendedName>
    <alternativeName>
        <fullName evidence="8">RNA polymerase II transcription factor B 38 kDa subunit</fullName>
    </alternativeName>
    <alternativeName>
        <fullName evidence="7">RNA polymerase II transcription factor B p38 subunit</fullName>
    </alternativeName>
</protein>
<organism evidence="13 14">
    <name type="scientific">Rhodotorula taiwanensis</name>
    <dbReference type="NCBI Taxonomy" id="741276"/>
    <lineage>
        <taxon>Eukaryota</taxon>
        <taxon>Fungi</taxon>
        <taxon>Dikarya</taxon>
        <taxon>Basidiomycota</taxon>
        <taxon>Pucciniomycotina</taxon>
        <taxon>Microbotryomycetes</taxon>
        <taxon>Sporidiobolales</taxon>
        <taxon>Sporidiobolaceae</taxon>
        <taxon>Rhodotorula</taxon>
    </lineage>
</organism>
<sequence length="434" mass="48048">MATSKPRFFLGNARRNAAPTAASQRGTASSSASSANNKVAAPPAADLALVNPDGDRRMGVISDPSDQCPICKNDRYLNPKLRLMVSKCYHKMCESCLDRLFSLGPEPCPVCGQTIRKNQFQPQIFENLEVQKEVAIRRRTAKVFNKQPEDFATMEAYNDYLEEYESITFALIHSIGNDLAETERKIRAYEAENRNSIDENEERLAREKERLEAQERGEREWRELEKRRYLEEEERKDRERAEERKRVLQQLEEGKLSPSTIMAASADRIKAAEAASSAKDAKSAPSAYASDNAPKLKFLANLARPSARSTNGASPSGGALDPLDEADYAPGGLLDPLSDYQHAAFAGLYDSHEPLYTPIASTSYKVGLGPLVAEREREQNDPVVKAGGFRADEVFEKAIREALMGPWEAPKEWDRAAAGSVTEAAAPMQVDTAA</sequence>
<dbReference type="InterPro" id="IPR001841">
    <property type="entry name" value="Znf_RING"/>
</dbReference>
<feature type="region of interest" description="Disordered" evidence="11">
    <location>
        <begin position="1"/>
        <end position="39"/>
    </location>
</feature>
<keyword evidence="14" id="KW-1185">Reference proteome</keyword>
<dbReference type="GO" id="GO:0008270">
    <property type="term" value="F:zinc ion binding"/>
    <property type="evidence" value="ECO:0007669"/>
    <property type="project" value="UniProtKB-KW"/>
</dbReference>
<dbReference type="InterPro" id="IPR013083">
    <property type="entry name" value="Znf_RING/FYVE/PHD"/>
</dbReference>
<dbReference type="SMART" id="SM00184">
    <property type="entry name" value="RING"/>
    <property type="match status" value="1"/>
</dbReference>
<evidence type="ECO:0000256" key="1">
    <source>
        <dbReference type="ARBA" id="ARBA00004123"/>
    </source>
</evidence>
<evidence type="ECO:0000256" key="5">
    <source>
        <dbReference type="ARBA" id="ARBA00022833"/>
    </source>
</evidence>
<dbReference type="InterPro" id="IPR004575">
    <property type="entry name" value="MAT1/Tfb3"/>
</dbReference>
<dbReference type="PANTHER" id="PTHR12683">
    <property type="entry name" value="CDK-ACTIVATING KINASE ASSEMBLY FACTOR MAT1"/>
    <property type="match status" value="1"/>
</dbReference>
<feature type="region of interest" description="Disordered" evidence="11">
    <location>
        <begin position="414"/>
        <end position="434"/>
    </location>
</feature>
<evidence type="ECO:0000256" key="11">
    <source>
        <dbReference type="SAM" id="MobiDB-lite"/>
    </source>
</evidence>
<dbReference type="PANTHER" id="PTHR12683:SF13">
    <property type="entry name" value="CDK-ACTIVATING KINASE ASSEMBLY FACTOR MAT1"/>
    <property type="match status" value="1"/>
</dbReference>
<name>A0A2S5B7M0_9BASI</name>
<evidence type="ECO:0000256" key="2">
    <source>
        <dbReference type="ARBA" id="ARBA00022257"/>
    </source>
</evidence>
<feature type="coiled-coil region" evidence="10">
    <location>
        <begin position="172"/>
        <end position="251"/>
    </location>
</feature>
<dbReference type="InterPro" id="IPR017907">
    <property type="entry name" value="Znf_RING_CS"/>
</dbReference>
<evidence type="ECO:0000256" key="6">
    <source>
        <dbReference type="ARBA" id="ARBA00023242"/>
    </source>
</evidence>
<dbReference type="CDD" id="cd16573">
    <property type="entry name" value="RING-HC_TFB3-like"/>
    <property type="match status" value="1"/>
</dbReference>